<name>A0A381U019_9ZZZZ</name>
<keyword evidence="6" id="KW-0472">Membrane</keyword>
<keyword evidence="5" id="KW-0046">Antibiotic resistance</keyword>
<gene>
    <name evidence="8" type="ORF">METZ01_LOCUS72657</name>
</gene>
<keyword evidence="6" id="KW-1133">Transmembrane helix</keyword>
<dbReference type="InterPro" id="IPR036138">
    <property type="entry name" value="PBP_dimer_sf"/>
</dbReference>
<dbReference type="GO" id="GO:0008658">
    <property type="term" value="F:penicillin binding"/>
    <property type="evidence" value="ECO:0007669"/>
    <property type="project" value="InterPro"/>
</dbReference>
<evidence type="ECO:0000259" key="7">
    <source>
        <dbReference type="Pfam" id="PF03717"/>
    </source>
</evidence>
<feature type="non-terminal residue" evidence="8">
    <location>
        <position position="163"/>
    </location>
</feature>
<dbReference type="AlphaFoldDB" id="A0A381U019"/>
<accession>A0A381U019</accession>
<evidence type="ECO:0000256" key="1">
    <source>
        <dbReference type="ARBA" id="ARBA00001526"/>
    </source>
</evidence>
<dbReference type="PANTHER" id="PTHR30627">
    <property type="entry name" value="PEPTIDOGLYCAN D,D-TRANSPEPTIDASE"/>
    <property type="match status" value="1"/>
</dbReference>
<dbReference type="GO" id="GO:0008800">
    <property type="term" value="F:beta-lactamase activity"/>
    <property type="evidence" value="ECO:0007669"/>
    <property type="project" value="UniProtKB-EC"/>
</dbReference>
<dbReference type="GO" id="GO:0005886">
    <property type="term" value="C:plasma membrane"/>
    <property type="evidence" value="ECO:0007669"/>
    <property type="project" value="TreeGrafter"/>
</dbReference>
<evidence type="ECO:0000256" key="5">
    <source>
        <dbReference type="ARBA" id="ARBA00023251"/>
    </source>
</evidence>
<evidence type="ECO:0000256" key="2">
    <source>
        <dbReference type="ARBA" id="ARBA00012865"/>
    </source>
</evidence>
<dbReference type="InterPro" id="IPR005311">
    <property type="entry name" value="PBP_dimer"/>
</dbReference>
<keyword evidence="3" id="KW-0732">Signal</keyword>
<sequence>MSKKYYIFDSDALINFHKRIFFSVIIFLFVFLVAFYRIVDVMLLEKSINISKDVKQITERGDIYDRNGNLLATTINSYSLSANPKSLKNKKLISEKLSLIISRPEEEIFNLLNENKAFVWLKRNVSPKEHQAIIDLGEVSLKTEHKKEEEIKRIYPYGNISSH</sequence>
<evidence type="ECO:0000313" key="8">
    <source>
        <dbReference type="EMBL" id="SVA19803.1"/>
    </source>
</evidence>
<reference evidence="8" key="1">
    <citation type="submission" date="2018-05" db="EMBL/GenBank/DDBJ databases">
        <authorList>
            <person name="Lanie J.A."/>
            <person name="Ng W.-L."/>
            <person name="Kazmierczak K.M."/>
            <person name="Andrzejewski T.M."/>
            <person name="Davidsen T.M."/>
            <person name="Wayne K.J."/>
            <person name="Tettelin H."/>
            <person name="Glass J.I."/>
            <person name="Rusch D."/>
            <person name="Podicherti R."/>
            <person name="Tsui H.-C.T."/>
            <person name="Winkler M.E."/>
        </authorList>
    </citation>
    <scope>NUCLEOTIDE SEQUENCE</scope>
</reference>
<feature type="transmembrane region" description="Helical" evidence="6">
    <location>
        <begin position="20"/>
        <end position="39"/>
    </location>
</feature>
<dbReference type="SUPFAM" id="SSF56519">
    <property type="entry name" value="Penicillin binding protein dimerisation domain"/>
    <property type="match status" value="1"/>
</dbReference>
<dbReference type="Gene3D" id="3.90.1310.10">
    <property type="entry name" value="Penicillin-binding protein 2a (Domain 2)"/>
    <property type="match status" value="1"/>
</dbReference>
<feature type="domain" description="Penicillin-binding protein dimerisation" evidence="7">
    <location>
        <begin position="59"/>
        <end position="163"/>
    </location>
</feature>
<evidence type="ECO:0000256" key="6">
    <source>
        <dbReference type="SAM" id="Phobius"/>
    </source>
</evidence>
<keyword evidence="4" id="KW-0378">Hydrolase</keyword>
<dbReference type="Pfam" id="PF03717">
    <property type="entry name" value="PBP_dimer"/>
    <property type="match status" value="1"/>
</dbReference>
<evidence type="ECO:0000256" key="3">
    <source>
        <dbReference type="ARBA" id="ARBA00022729"/>
    </source>
</evidence>
<comment type="catalytic activity">
    <reaction evidence="1">
        <text>a beta-lactam + H2O = a substituted beta-amino acid</text>
        <dbReference type="Rhea" id="RHEA:20401"/>
        <dbReference type="ChEBI" id="CHEBI:15377"/>
        <dbReference type="ChEBI" id="CHEBI:35627"/>
        <dbReference type="ChEBI" id="CHEBI:140347"/>
        <dbReference type="EC" id="3.5.2.6"/>
    </reaction>
</comment>
<dbReference type="PANTHER" id="PTHR30627:SF6">
    <property type="entry name" value="BETA-LACTAMASE YBXI-RELATED"/>
    <property type="match status" value="1"/>
</dbReference>
<dbReference type="EC" id="3.5.2.6" evidence="2"/>
<dbReference type="GO" id="GO:0046677">
    <property type="term" value="P:response to antibiotic"/>
    <property type="evidence" value="ECO:0007669"/>
    <property type="project" value="UniProtKB-KW"/>
</dbReference>
<organism evidence="8">
    <name type="scientific">marine metagenome</name>
    <dbReference type="NCBI Taxonomy" id="408172"/>
    <lineage>
        <taxon>unclassified sequences</taxon>
        <taxon>metagenomes</taxon>
        <taxon>ecological metagenomes</taxon>
    </lineage>
</organism>
<keyword evidence="6" id="KW-0812">Transmembrane</keyword>
<dbReference type="GO" id="GO:0071555">
    <property type="term" value="P:cell wall organization"/>
    <property type="evidence" value="ECO:0007669"/>
    <property type="project" value="TreeGrafter"/>
</dbReference>
<dbReference type="EMBL" id="UINC01005206">
    <property type="protein sequence ID" value="SVA19803.1"/>
    <property type="molecule type" value="Genomic_DNA"/>
</dbReference>
<dbReference type="InterPro" id="IPR050515">
    <property type="entry name" value="Beta-lactam/transpept"/>
</dbReference>
<evidence type="ECO:0000256" key="4">
    <source>
        <dbReference type="ARBA" id="ARBA00022801"/>
    </source>
</evidence>
<protein>
    <recommendedName>
        <fullName evidence="2">beta-lactamase</fullName>
        <ecNumber evidence="2">3.5.2.6</ecNumber>
    </recommendedName>
</protein>
<proteinExistence type="predicted"/>